<evidence type="ECO:0000313" key="9">
    <source>
        <dbReference type="Proteomes" id="UP000694398"/>
    </source>
</evidence>
<feature type="domain" description="Transcription initiation factor IIA gamma subunit C-terminal" evidence="7">
    <location>
        <begin position="22"/>
        <end position="62"/>
    </location>
</feature>
<reference evidence="8" key="1">
    <citation type="submission" date="2025-08" db="UniProtKB">
        <authorList>
            <consortium name="Ensembl"/>
        </authorList>
    </citation>
    <scope>IDENTIFICATION</scope>
</reference>
<evidence type="ECO:0000313" key="8">
    <source>
        <dbReference type="Ensembl" id="ENSCLAP00000012440.1"/>
    </source>
</evidence>
<dbReference type="AlphaFoldDB" id="A0A8C2VC42"/>
<keyword evidence="9" id="KW-1185">Reference proteome</keyword>
<dbReference type="Gene3D" id="2.30.18.10">
    <property type="entry name" value="Transcription factor IIA (TFIIA), beta-barrel domain"/>
    <property type="match status" value="1"/>
</dbReference>
<name>A0A8C2VC42_CHILA</name>
<evidence type="ECO:0000259" key="7">
    <source>
        <dbReference type="Pfam" id="PF02751"/>
    </source>
</evidence>
<evidence type="ECO:0000256" key="6">
    <source>
        <dbReference type="ARBA" id="ARBA00032215"/>
    </source>
</evidence>
<dbReference type="Pfam" id="PF02751">
    <property type="entry name" value="TFIIA_gamma_C"/>
    <property type="match status" value="1"/>
</dbReference>
<comment type="function">
    <text evidence="5">TFIIA is a component of the transcription machinery of RNA polymerase II and plays an important role in transcriptional activation. TFIIA in a complex with TBP mediates transcriptional activity.</text>
</comment>
<dbReference type="Proteomes" id="UP000694398">
    <property type="component" value="Unassembled WGS sequence"/>
</dbReference>
<dbReference type="GO" id="GO:0005672">
    <property type="term" value="C:transcription factor TFIIA complex"/>
    <property type="evidence" value="ECO:0007669"/>
    <property type="project" value="InterPro"/>
</dbReference>
<keyword evidence="4" id="KW-0539">Nucleus</keyword>
<sequence>MAYQFYRNITLGNSRQESLDEGSLNPYRFCDNVWVFVLNDVEFREVTEHIKMDKVEIVVCDGKNTGSSTAAGIGKKWLFYAMSFYYSLLFEEKHRGDF</sequence>
<dbReference type="GO" id="GO:0006367">
    <property type="term" value="P:transcription initiation at RNA polymerase II promoter"/>
    <property type="evidence" value="ECO:0007669"/>
    <property type="project" value="InterPro"/>
</dbReference>
<keyword evidence="3" id="KW-0804">Transcription</keyword>
<dbReference type="Ensembl" id="ENSCLAT00000012585.1">
    <property type="protein sequence ID" value="ENSCLAP00000012440.1"/>
    <property type="gene ID" value="ENSCLAG00000008597.1"/>
</dbReference>
<reference evidence="8" key="2">
    <citation type="submission" date="2025-09" db="UniProtKB">
        <authorList>
            <consortium name="Ensembl"/>
        </authorList>
    </citation>
    <scope>IDENTIFICATION</scope>
</reference>
<evidence type="ECO:0000256" key="3">
    <source>
        <dbReference type="ARBA" id="ARBA00023163"/>
    </source>
</evidence>
<organism evidence="8 9">
    <name type="scientific">Chinchilla lanigera</name>
    <name type="common">Long-tailed chinchilla</name>
    <name type="synonym">Chinchilla villidera</name>
    <dbReference type="NCBI Taxonomy" id="34839"/>
    <lineage>
        <taxon>Eukaryota</taxon>
        <taxon>Metazoa</taxon>
        <taxon>Chordata</taxon>
        <taxon>Craniata</taxon>
        <taxon>Vertebrata</taxon>
        <taxon>Euteleostomi</taxon>
        <taxon>Mammalia</taxon>
        <taxon>Eutheria</taxon>
        <taxon>Euarchontoglires</taxon>
        <taxon>Glires</taxon>
        <taxon>Rodentia</taxon>
        <taxon>Hystricomorpha</taxon>
        <taxon>Chinchillidae</taxon>
        <taxon>Chinchilla</taxon>
    </lineage>
</organism>
<dbReference type="PANTHER" id="PTHR10966">
    <property type="entry name" value="TRANSCRIPTION INITIATION FACTOR IIA SUBUNIT 2"/>
    <property type="match status" value="1"/>
</dbReference>
<comment type="subcellular location">
    <subcellularLocation>
        <location evidence="1">Nucleus</location>
    </subcellularLocation>
</comment>
<evidence type="ECO:0000256" key="1">
    <source>
        <dbReference type="ARBA" id="ARBA00004123"/>
    </source>
</evidence>
<dbReference type="SUPFAM" id="SSF50784">
    <property type="entry name" value="Transcription factor IIA (TFIIA), beta-barrel domain"/>
    <property type="match status" value="1"/>
</dbReference>
<dbReference type="OMA" id="ACEGRNT"/>
<evidence type="ECO:0000256" key="2">
    <source>
        <dbReference type="ARBA" id="ARBA00019928"/>
    </source>
</evidence>
<dbReference type="InterPro" id="IPR009088">
    <property type="entry name" value="TFIIA_b-brl"/>
</dbReference>
<dbReference type="CDD" id="cd10014">
    <property type="entry name" value="TFIIA_gamma_C"/>
    <property type="match status" value="1"/>
</dbReference>
<accession>A0A8C2VC42</accession>
<evidence type="ECO:0000256" key="5">
    <source>
        <dbReference type="ARBA" id="ARBA00024733"/>
    </source>
</evidence>
<dbReference type="GeneTree" id="ENSGT00390000014572"/>
<dbReference type="InterPro" id="IPR003194">
    <property type="entry name" value="TFIIA_gsu"/>
</dbReference>
<evidence type="ECO:0000256" key="4">
    <source>
        <dbReference type="ARBA" id="ARBA00023242"/>
    </source>
</evidence>
<dbReference type="InterPro" id="IPR015871">
    <property type="entry name" value="TFIIA_gsu_C"/>
</dbReference>
<proteinExistence type="predicted"/>
<dbReference type="FunFam" id="2.30.18.10:FF:000001">
    <property type="entry name" value="Transcription initiation factor IIA subunit 2"/>
    <property type="match status" value="1"/>
</dbReference>
<protein>
    <recommendedName>
        <fullName evidence="2">Transcription initiation factor IIA subunit 2</fullName>
    </recommendedName>
    <alternativeName>
        <fullName evidence="6">General transcription factor IIA subunit 2</fullName>
    </alternativeName>
</protein>